<dbReference type="EMBL" id="CAJJDN010000074">
    <property type="protein sequence ID" value="CAD8100597.1"/>
    <property type="molecule type" value="Genomic_DNA"/>
</dbReference>
<sequence>MSQIHNDLCLKSIDELRQAFKQVQVPNKQPQQQQQQQQQQSQQQSEQKEVERVIESIGPSYQHQQLHCHPICFPSHHHINYQPFLIIQEQPVNERKSNKKKKKYVKEVIEEIQVQLPIKKSKQKIEQPNFNVQREVDHLEQLIRQVKIEQQPAQVLEYNISVPEQEKPKDNTEMIAMLTALKPEPIQLPKDDYLKIENARLQEEIKNTKIQYHELQVKYDELQKRKRKEKIVKEIEYKEIPKIIEVPRDVIKEVVKPFEVVKEVIKEVEKPSQMNTKEIPIYIPQYKEVTINKEVPVYKEVKVEKEVKVYKDIPVYKDVPVYYDVPVYRDVPIYQKVPVYKEVPVYSEPVNVYREIPIIKEIERIPETIVEHPNLSRTRKVISHNQNGRSYIRSPYSRIEY</sequence>
<evidence type="ECO:0000256" key="1">
    <source>
        <dbReference type="SAM" id="Coils"/>
    </source>
</evidence>
<feature type="region of interest" description="Disordered" evidence="2">
    <location>
        <begin position="24"/>
        <end position="51"/>
    </location>
</feature>
<keyword evidence="1" id="KW-0175">Coiled coil</keyword>
<proteinExistence type="predicted"/>
<dbReference type="Proteomes" id="UP000692954">
    <property type="component" value="Unassembled WGS sequence"/>
</dbReference>
<comment type="caution">
    <text evidence="3">The sequence shown here is derived from an EMBL/GenBank/DDBJ whole genome shotgun (WGS) entry which is preliminary data.</text>
</comment>
<protein>
    <submittedName>
        <fullName evidence="3">Uncharacterized protein</fullName>
    </submittedName>
</protein>
<name>A0A8S1PBN1_9CILI</name>
<dbReference type="OrthoDB" id="309422at2759"/>
<feature type="coiled-coil region" evidence="1">
    <location>
        <begin position="198"/>
        <end position="232"/>
    </location>
</feature>
<accession>A0A8S1PBN1</accession>
<gene>
    <name evidence="3" type="ORF">PSON_ATCC_30995.1.T0740116</name>
</gene>
<keyword evidence="4" id="KW-1185">Reference proteome</keyword>
<evidence type="ECO:0000256" key="2">
    <source>
        <dbReference type="SAM" id="MobiDB-lite"/>
    </source>
</evidence>
<organism evidence="3 4">
    <name type="scientific">Paramecium sonneborni</name>
    <dbReference type="NCBI Taxonomy" id="65129"/>
    <lineage>
        <taxon>Eukaryota</taxon>
        <taxon>Sar</taxon>
        <taxon>Alveolata</taxon>
        <taxon>Ciliophora</taxon>
        <taxon>Intramacronucleata</taxon>
        <taxon>Oligohymenophorea</taxon>
        <taxon>Peniculida</taxon>
        <taxon>Parameciidae</taxon>
        <taxon>Paramecium</taxon>
    </lineage>
</organism>
<reference evidence="3" key="1">
    <citation type="submission" date="2021-01" db="EMBL/GenBank/DDBJ databases">
        <authorList>
            <consortium name="Genoscope - CEA"/>
            <person name="William W."/>
        </authorList>
    </citation>
    <scope>NUCLEOTIDE SEQUENCE</scope>
</reference>
<dbReference type="AlphaFoldDB" id="A0A8S1PBN1"/>
<evidence type="ECO:0000313" key="4">
    <source>
        <dbReference type="Proteomes" id="UP000692954"/>
    </source>
</evidence>
<evidence type="ECO:0000313" key="3">
    <source>
        <dbReference type="EMBL" id="CAD8100597.1"/>
    </source>
</evidence>
<feature type="compositionally biased region" description="Low complexity" evidence="2">
    <location>
        <begin position="24"/>
        <end position="45"/>
    </location>
</feature>